<dbReference type="Proteomes" id="UP000198348">
    <property type="component" value="Unassembled WGS sequence"/>
</dbReference>
<evidence type="ECO:0000256" key="1">
    <source>
        <dbReference type="ARBA" id="ARBA00023002"/>
    </source>
</evidence>
<dbReference type="PANTHER" id="PTHR43244">
    <property type="match status" value="1"/>
</dbReference>
<dbReference type="GO" id="GO:0004497">
    <property type="term" value="F:monooxygenase activity"/>
    <property type="evidence" value="ECO:0007669"/>
    <property type="project" value="UniProtKB-KW"/>
</dbReference>
<name>A0A238V4U8_9PSEU</name>
<keyword evidence="3" id="KW-0503">Monooxygenase</keyword>
<dbReference type="GO" id="GO:0016705">
    <property type="term" value="F:oxidoreductase activity, acting on paired donors, with incorporation or reduction of molecular oxygen"/>
    <property type="evidence" value="ECO:0007669"/>
    <property type="project" value="InterPro"/>
</dbReference>
<keyword evidence="1" id="KW-0560">Oxidoreductase</keyword>
<dbReference type="SUPFAM" id="SSF51679">
    <property type="entry name" value="Bacterial luciferase-like"/>
    <property type="match status" value="1"/>
</dbReference>
<evidence type="ECO:0000313" key="3">
    <source>
        <dbReference type="EMBL" id="SNR29017.1"/>
    </source>
</evidence>
<dbReference type="EMBL" id="FZNW01000001">
    <property type="protein sequence ID" value="SNR29017.1"/>
    <property type="molecule type" value="Genomic_DNA"/>
</dbReference>
<dbReference type="InterPro" id="IPR036661">
    <property type="entry name" value="Luciferase-like_sf"/>
</dbReference>
<organism evidence="3 4">
    <name type="scientific">Haloechinothrix alba</name>
    <dbReference type="NCBI Taxonomy" id="664784"/>
    <lineage>
        <taxon>Bacteria</taxon>
        <taxon>Bacillati</taxon>
        <taxon>Actinomycetota</taxon>
        <taxon>Actinomycetes</taxon>
        <taxon>Pseudonocardiales</taxon>
        <taxon>Pseudonocardiaceae</taxon>
        <taxon>Haloechinothrix</taxon>
    </lineage>
</organism>
<dbReference type="Gene3D" id="3.20.20.30">
    <property type="entry name" value="Luciferase-like domain"/>
    <property type="match status" value="1"/>
</dbReference>
<feature type="domain" description="Luciferase-like" evidence="2">
    <location>
        <begin position="24"/>
        <end position="233"/>
    </location>
</feature>
<sequence length="296" mass="32825">MPAVRAGIVILTEDRWWSGEPKWRAAEELGFDHAWTYDHLGWRSLVDGPWFSAIPTLTAAAMVTEQIELGTFVASPNFRHPVPFARELMTLDDICDGRLLCGVGAGGQGYDRAVFGEGEMPPAQRVDRFTEFVEALDGLLTRDEFDYSGEYYTAAGARNLPGCVRHPRVPFVVAANNPRSLRLAARFGGGWVTTGHPSEDLDGWWRGVADIAGEFNRAAEQVDRDPGEVRRYLSLDAAPVYSLTCVDTFTEAAEKAHKLGFTDVVVHWPRSAEPYAGREAVLERVADEVLEEVRDL</sequence>
<reference evidence="3 4" key="1">
    <citation type="submission" date="2017-06" db="EMBL/GenBank/DDBJ databases">
        <authorList>
            <person name="Kim H.J."/>
            <person name="Triplett B.A."/>
        </authorList>
    </citation>
    <scope>NUCLEOTIDE SEQUENCE [LARGE SCALE GENOMIC DNA]</scope>
    <source>
        <strain evidence="3 4">DSM 45207</strain>
    </source>
</reference>
<dbReference type="Pfam" id="PF00296">
    <property type="entry name" value="Bac_luciferase"/>
    <property type="match status" value="1"/>
</dbReference>
<dbReference type="InterPro" id="IPR050564">
    <property type="entry name" value="F420-G6PD/mer"/>
</dbReference>
<evidence type="ECO:0000313" key="4">
    <source>
        <dbReference type="Proteomes" id="UP000198348"/>
    </source>
</evidence>
<dbReference type="PANTHER" id="PTHR43244:SF1">
    <property type="entry name" value="5,10-METHYLENETETRAHYDROMETHANOPTERIN REDUCTASE"/>
    <property type="match status" value="1"/>
</dbReference>
<dbReference type="InterPro" id="IPR011251">
    <property type="entry name" value="Luciferase-like_dom"/>
</dbReference>
<protein>
    <submittedName>
        <fullName evidence="3">Luciferase-like monooxygenase</fullName>
    </submittedName>
</protein>
<gene>
    <name evidence="3" type="ORF">SAMN06265360_101295</name>
</gene>
<dbReference type="AlphaFoldDB" id="A0A238V4U8"/>
<proteinExistence type="predicted"/>
<accession>A0A238V4U8</accession>
<evidence type="ECO:0000259" key="2">
    <source>
        <dbReference type="Pfam" id="PF00296"/>
    </source>
</evidence>
<keyword evidence="4" id="KW-1185">Reference proteome</keyword>